<reference evidence="3 4" key="2">
    <citation type="journal article" date="2021" name="J. Hered.">
        <title>Feather Gene Expression Elucidates the Developmental Basis of Plumage Iridescence in African Starlings.</title>
        <authorList>
            <person name="Rubenstein D.R."/>
            <person name="Corvelo A."/>
            <person name="MacManes M.D."/>
            <person name="Maia R."/>
            <person name="Narzisi G."/>
            <person name="Rousaki A."/>
            <person name="Vandenabeele P."/>
            <person name="Shawkey M.D."/>
            <person name="Solomon J."/>
        </authorList>
    </citation>
    <scope>NUCLEOTIDE SEQUENCE [LARGE SCALE GENOMIC DNA]</scope>
    <source>
        <strain evidence="3">SS15</strain>
    </source>
</reference>
<dbReference type="EMBL" id="JADDUC020000008">
    <property type="protein sequence ID" value="KAI1237223.1"/>
    <property type="molecule type" value="Genomic_DNA"/>
</dbReference>
<evidence type="ECO:0000313" key="2">
    <source>
        <dbReference type="EMBL" id="KAG0128678.1"/>
    </source>
</evidence>
<name>A0A835NZP3_9PASS</name>
<keyword evidence="4" id="KW-1185">Reference proteome</keyword>
<dbReference type="AlphaFoldDB" id="A0A835NZP3"/>
<reference evidence="3" key="3">
    <citation type="submission" date="2022-01" db="EMBL/GenBank/DDBJ databases">
        <authorList>
            <person name="Rubenstein D.R."/>
        </authorList>
    </citation>
    <scope>NUCLEOTIDE SEQUENCE</scope>
    <source>
        <strain evidence="3">SS15</strain>
        <tissue evidence="3">Liver</tissue>
    </source>
</reference>
<proteinExistence type="predicted"/>
<dbReference type="OrthoDB" id="6153550at2759"/>
<keyword evidence="1" id="KW-0812">Transmembrane</keyword>
<dbReference type="NCBIfam" id="TIGR01167">
    <property type="entry name" value="LPXTG_anchor"/>
    <property type="match status" value="1"/>
</dbReference>
<protein>
    <submittedName>
        <fullName evidence="2">Uncharacterized protein</fullName>
    </submittedName>
</protein>
<keyword evidence="1" id="KW-0472">Membrane</keyword>
<feature type="transmembrane region" description="Helical" evidence="1">
    <location>
        <begin position="6"/>
        <end position="29"/>
    </location>
</feature>
<keyword evidence="1" id="KW-1133">Transmembrane helix</keyword>
<organism evidence="2">
    <name type="scientific">Lamprotornis superbus</name>
    <dbReference type="NCBI Taxonomy" id="245042"/>
    <lineage>
        <taxon>Eukaryota</taxon>
        <taxon>Metazoa</taxon>
        <taxon>Chordata</taxon>
        <taxon>Craniata</taxon>
        <taxon>Vertebrata</taxon>
        <taxon>Euteleostomi</taxon>
        <taxon>Archelosauria</taxon>
        <taxon>Archosauria</taxon>
        <taxon>Dinosauria</taxon>
        <taxon>Saurischia</taxon>
        <taxon>Theropoda</taxon>
        <taxon>Coelurosauria</taxon>
        <taxon>Aves</taxon>
        <taxon>Neognathae</taxon>
        <taxon>Neoaves</taxon>
        <taxon>Telluraves</taxon>
        <taxon>Australaves</taxon>
        <taxon>Passeriformes</taxon>
        <taxon>Sturnidae</taxon>
        <taxon>Lamprotornis</taxon>
    </lineage>
</organism>
<reference evidence="2" key="1">
    <citation type="submission" date="2020-10" db="EMBL/GenBank/DDBJ databases">
        <title>Feather gene expression reveals the developmental basis of iridescence in African starlings.</title>
        <authorList>
            <person name="Rubenstein D.R."/>
        </authorList>
    </citation>
    <scope>NUCLEOTIDE SEQUENCE</scope>
    <source>
        <strain evidence="2">SS15</strain>
        <tissue evidence="2">Liver</tissue>
    </source>
</reference>
<dbReference type="EMBL" id="JADDUC010000013">
    <property type="protein sequence ID" value="KAG0128678.1"/>
    <property type="molecule type" value="Genomic_DNA"/>
</dbReference>
<gene>
    <name evidence="3" type="ORF">IHE44_0014481</name>
    <name evidence="2" type="ORF">IHE44_001629</name>
</gene>
<accession>A0A835NZP3</accession>
<evidence type="ECO:0000256" key="1">
    <source>
        <dbReference type="SAM" id="Phobius"/>
    </source>
</evidence>
<evidence type="ECO:0000313" key="3">
    <source>
        <dbReference type="EMBL" id="KAI1237223.1"/>
    </source>
</evidence>
<dbReference type="Proteomes" id="UP000618051">
    <property type="component" value="Unassembled WGS sequence"/>
</dbReference>
<evidence type="ECO:0000313" key="4">
    <source>
        <dbReference type="Proteomes" id="UP000618051"/>
    </source>
</evidence>
<comment type="caution">
    <text evidence="2">The sequence shown here is derived from an EMBL/GenBank/DDBJ whole genome shotgun (WGS) entry which is preliminary data.</text>
</comment>
<sequence length="62" mass="7131">MGSNHTGVAVAFALLIILAFIAGLVWYLYKKKRLHWSAFSSVHYQRGMNDDETDDMFTKDSY</sequence>